<dbReference type="AlphaFoldDB" id="A0AAD4QWF0"/>
<reference evidence="2" key="1">
    <citation type="submission" date="2022-01" db="EMBL/GenBank/DDBJ databases">
        <title>Genome Sequence Resource for Two Populations of Ditylenchus destructor, the Migratory Endoparasitic Phytonematode.</title>
        <authorList>
            <person name="Zhang H."/>
            <person name="Lin R."/>
            <person name="Xie B."/>
        </authorList>
    </citation>
    <scope>NUCLEOTIDE SEQUENCE</scope>
    <source>
        <strain evidence="2">BazhouSP</strain>
    </source>
</reference>
<gene>
    <name evidence="2" type="ORF">DdX_16758</name>
</gene>
<evidence type="ECO:0000313" key="3">
    <source>
        <dbReference type="Proteomes" id="UP001201812"/>
    </source>
</evidence>
<feature type="transmembrane region" description="Helical" evidence="1">
    <location>
        <begin position="293"/>
        <end position="315"/>
    </location>
</feature>
<dbReference type="SUPFAM" id="SSF81321">
    <property type="entry name" value="Family A G protein-coupled receptor-like"/>
    <property type="match status" value="1"/>
</dbReference>
<proteinExistence type="predicted"/>
<dbReference type="Pfam" id="PF10321">
    <property type="entry name" value="7TM_GPCR_Srt"/>
    <property type="match status" value="1"/>
</dbReference>
<feature type="transmembrane region" description="Helical" evidence="1">
    <location>
        <begin position="217"/>
        <end position="239"/>
    </location>
</feature>
<organism evidence="2 3">
    <name type="scientific">Ditylenchus destructor</name>
    <dbReference type="NCBI Taxonomy" id="166010"/>
    <lineage>
        <taxon>Eukaryota</taxon>
        <taxon>Metazoa</taxon>
        <taxon>Ecdysozoa</taxon>
        <taxon>Nematoda</taxon>
        <taxon>Chromadorea</taxon>
        <taxon>Rhabditida</taxon>
        <taxon>Tylenchina</taxon>
        <taxon>Tylenchomorpha</taxon>
        <taxon>Sphaerularioidea</taxon>
        <taxon>Anguinidae</taxon>
        <taxon>Anguininae</taxon>
        <taxon>Ditylenchus</taxon>
    </lineage>
</organism>
<dbReference type="CDD" id="cd00637">
    <property type="entry name" value="7tm_classA_rhodopsin-like"/>
    <property type="match status" value="1"/>
</dbReference>
<dbReference type="PANTHER" id="PTHR23021:SF11">
    <property type="entry name" value="SERPENTINE RECEPTOR, CLASS T"/>
    <property type="match status" value="1"/>
</dbReference>
<dbReference type="InterPro" id="IPR019425">
    <property type="entry name" value="7TM_GPCR_serpentine_rcpt_Srt"/>
</dbReference>
<dbReference type="EMBL" id="JAKKPZ010000147">
    <property type="protein sequence ID" value="KAI1700370.1"/>
    <property type="molecule type" value="Genomic_DNA"/>
</dbReference>
<feature type="transmembrane region" description="Helical" evidence="1">
    <location>
        <begin position="260"/>
        <end position="281"/>
    </location>
</feature>
<protein>
    <submittedName>
        <fullName evidence="2">Serpentine type 7TM GPCR chemoreceptor srt domain-containing protein</fullName>
    </submittedName>
</protein>
<keyword evidence="3" id="KW-1185">Reference proteome</keyword>
<feature type="transmembrane region" description="Helical" evidence="1">
    <location>
        <begin position="84"/>
        <end position="108"/>
    </location>
</feature>
<comment type="caution">
    <text evidence="2">The sequence shown here is derived from an EMBL/GenBank/DDBJ whole genome shotgun (WGS) entry which is preliminary data.</text>
</comment>
<keyword evidence="1" id="KW-0472">Membrane</keyword>
<feature type="transmembrane region" description="Helical" evidence="1">
    <location>
        <begin position="120"/>
        <end position="143"/>
    </location>
</feature>
<accession>A0AAD4QWF0</accession>
<keyword evidence="1" id="KW-0812">Transmembrane</keyword>
<evidence type="ECO:0000313" key="2">
    <source>
        <dbReference type="EMBL" id="KAI1700370.1"/>
    </source>
</evidence>
<dbReference type="Proteomes" id="UP001201812">
    <property type="component" value="Unassembled WGS sequence"/>
</dbReference>
<dbReference type="Gene3D" id="1.20.1070.10">
    <property type="entry name" value="Rhodopsin 7-helix transmembrane proteins"/>
    <property type="match status" value="1"/>
</dbReference>
<evidence type="ECO:0000256" key="1">
    <source>
        <dbReference type="SAM" id="Phobius"/>
    </source>
</evidence>
<name>A0AAD4QWF0_9BILA</name>
<dbReference type="PANTHER" id="PTHR23021">
    <property type="entry name" value="SERPENTINE RECEPTOR, CLASS T"/>
    <property type="match status" value="1"/>
</dbReference>
<keyword evidence="1" id="KW-1133">Transmembrane helix</keyword>
<sequence>MRAAGKQQEIVAGDSRLLENFDKASMKPSFVFIEFPHHGHPSKSSGGPGVSPVGRLGENSLDTILYIPCLFSLWKHLDQSSYKFLFCLGIIDVCAMWVNGFFTGYFGITGAVFCSHPRLIYFLGMICNVTWASESGTALVLALNRCIDVLSPVWSDSLFGGKRCWLWMAFPLSYAAYFSLFTKPVTYSAIYMSWFFNPHVGYYEDTDGTYFNLAHTVYNWFIVIALPSVYVSFLVLFTYKRLKMPVSSDNGGSSRRNRTKALVFLQVSIITTANLLASGIYDYMQIFEISPLIIYLGQFAWFFAHAAPPYIYWTLNETIRNDCKRMIKGLFGVSVAAVERESTNTTKTTKLHRNTMA</sequence>